<evidence type="ECO:0000256" key="3">
    <source>
        <dbReference type="SAM" id="MobiDB-lite"/>
    </source>
</evidence>
<evidence type="ECO:0000313" key="6">
    <source>
        <dbReference type="Proteomes" id="UP000288859"/>
    </source>
</evidence>
<dbReference type="Proteomes" id="UP000288859">
    <property type="component" value="Unassembled WGS sequence"/>
</dbReference>
<comment type="caution">
    <text evidence="5">The sequence shown here is derived from an EMBL/GenBank/DDBJ whole genome shotgun (WGS) entry which is preliminary data.</text>
</comment>
<protein>
    <recommendedName>
        <fullName evidence="4">Isochorismatase-like domain-containing protein</fullName>
    </recommendedName>
</protein>
<dbReference type="Pfam" id="PF00857">
    <property type="entry name" value="Isochorismatase"/>
    <property type="match status" value="1"/>
</dbReference>
<sequence>MSNSSSFSVSTDKSTPGSYGPSETALVLLDFHSRFVNKAGGPGAPGALQVASELRSWANSKGIQVINCLLDVSQSPSPTFKGVERYGGVIELMRSPDGGAEVPATLLEGSTDHATFTRKPGTGSAFCSPGFHEFLKTKGIKSLILTGLPTSGAVARTAFAAGDADLVVTIVSDACTDPQQNVHDLMLESVLGGRCWVTTSEVLQAEFGSA</sequence>
<dbReference type="InterPro" id="IPR000868">
    <property type="entry name" value="Isochorismatase-like_dom"/>
</dbReference>
<dbReference type="SUPFAM" id="SSF52499">
    <property type="entry name" value="Isochorismatase-like hydrolases"/>
    <property type="match status" value="1"/>
</dbReference>
<feature type="region of interest" description="Disordered" evidence="3">
    <location>
        <begin position="1"/>
        <end position="20"/>
    </location>
</feature>
<dbReference type="Gene3D" id="3.40.50.850">
    <property type="entry name" value="Isochorismatase-like"/>
    <property type="match status" value="1"/>
</dbReference>
<reference evidence="5 6" key="1">
    <citation type="submission" date="2017-03" db="EMBL/GenBank/DDBJ databases">
        <title>Genomes of endolithic fungi from Antarctica.</title>
        <authorList>
            <person name="Coleine C."/>
            <person name="Masonjones S."/>
            <person name="Stajich J.E."/>
        </authorList>
    </citation>
    <scope>NUCLEOTIDE SEQUENCE [LARGE SCALE GENOMIC DNA]</scope>
    <source>
        <strain evidence="5 6">CCFEE 6314</strain>
    </source>
</reference>
<dbReference type="InterPro" id="IPR036380">
    <property type="entry name" value="Isochorismatase-like_sf"/>
</dbReference>
<evidence type="ECO:0000313" key="5">
    <source>
        <dbReference type="EMBL" id="RVX72178.1"/>
    </source>
</evidence>
<evidence type="ECO:0000256" key="2">
    <source>
        <dbReference type="ARBA" id="ARBA00022801"/>
    </source>
</evidence>
<proteinExistence type="inferred from homology"/>
<comment type="similarity">
    <text evidence="1">Belongs to the isochorismatase family.</text>
</comment>
<dbReference type="PANTHER" id="PTHR43540">
    <property type="entry name" value="PEROXYUREIDOACRYLATE/UREIDOACRYLATE AMIDOHYDROLASE-RELATED"/>
    <property type="match status" value="1"/>
</dbReference>
<organism evidence="5 6">
    <name type="scientific">Exophiala mesophila</name>
    <name type="common">Black yeast-like fungus</name>
    <dbReference type="NCBI Taxonomy" id="212818"/>
    <lineage>
        <taxon>Eukaryota</taxon>
        <taxon>Fungi</taxon>
        <taxon>Dikarya</taxon>
        <taxon>Ascomycota</taxon>
        <taxon>Pezizomycotina</taxon>
        <taxon>Eurotiomycetes</taxon>
        <taxon>Chaetothyriomycetidae</taxon>
        <taxon>Chaetothyriales</taxon>
        <taxon>Herpotrichiellaceae</taxon>
        <taxon>Exophiala</taxon>
    </lineage>
</organism>
<dbReference type="AlphaFoldDB" id="A0A438N9B8"/>
<gene>
    <name evidence="5" type="ORF">B0A52_04382</name>
</gene>
<name>A0A438N9B8_EXOME</name>
<feature type="compositionally biased region" description="Low complexity" evidence="3">
    <location>
        <begin position="1"/>
        <end position="14"/>
    </location>
</feature>
<keyword evidence="2" id="KW-0378">Hydrolase</keyword>
<dbReference type="PANTHER" id="PTHR43540:SF1">
    <property type="entry name" value="ISOCHORISMATASE HYDROLASE"/>
    <property type="match status" value="1"/>
</dbReference>
<evidence type="ECO:0000259" key="4">
    <source>
        <dbReference type="Pfam" id="PF00857"/>
    </source>
</evidence>
<dbReference type="EMBL" id="NAJM01000013">
    <property type="protein sequence ID" value="RVX72178.1"/>
    <property type="molecule type" value="Genomic_DNA"/>
</dbReference>
<accession>A0A438N9B8</accession>
<feature type="domain" description="Isochorismatase-like" evidence="4">
    <location>
        <begin position="24"/>
        <end position="201"/>
    </location>
</feature>
<evidence type="ECO:0000256" key="1">
    <source>
        <dbReference type="ARBA" id="ARBA00006336"/>
    </source>
</evidence>
<dbReference type="InterPro" id="IPR050272">
    <property type="entry name" value="Isochorismatase-like_hydrls"/>
</dbReference>
<dbReference type="OrthoDB" id="1739143at2759"/>
<dbReference type="GO" id="GO:0016787">
    <property type="term" value="F:hydrolase activity"/>
    <property type="evidence" value="ECO:0007669"/>
    <property type="project" value="UniProtKB-KW"/>
</dbReference>